<evidence type="ECO:0000259" key="7">
    <source>
        <dbReference type="Pfam" id="PF04130"/>
    </source>
</evidence>
<evidence type="ECO:0000256" key="2">
    <source>
        <dbReference type="ARBA" id="ARBA00022490"/>
    </source>
</evidence>
<keyword evidence="3 5" id="KW-0493">Microtubule</keyword>
<evidence type="ECO:0000259" key="8">
    <source>
        <dbReference type="Pfam" id="PF17681"/>
    </source>
</evidence>
<dbReference type="GO" id="GO:0000930">
    <property type="term" value="C:gamma-tubulin complex"/>
    <property type="evidence" value="ECO:0007669"/>
    <property type="project" value="TreeGrafter"/>
</dbReference>
<dbReference type="GO" id="GO:0031122">
    <property type="term" value="P:cytoplasmic microtubule organization"/>
    <property type="evidence" value="ECO:0007669"/>
    <property type="project" value="TreeGrafter"/>
</dbReference>
<feature type="domain" description="Gamma tubulin complex component C-terminal" evidence="7">
    <location>
        <begin position="590"/>
        <end position="953"/>
    </location>
</feature>
<dbReference type="Pfam" id="PF04130">
    <property type="entry name" value="GCP_C_terminal"/>
    <property type="match status" value="1"/>
</dbReference>
<dbReference type="Pfam" id="PF17681">
    <property type="entry name" value="GCP_N_terminal"/>
    <property type="match status" value="1"/>
</dbReference>
<evidence type="ECO:0000256" key="1">
    <source>
        <dbReference type="ARBA" id="ARBA00010337"/>
    </source>
</evidence>
<comment type="subcellular location">
    <subcellularLocation>
        <location evidence="5">Cytoplasm</location>
        <location evidence="5">Cytoskeleton</location>
        <location evidence="5">Microtubule organizing center</location>
    </subcellularLocation>
</comment>
<dbReference type="GO" id="GO:0051011">
    <property type="term" value="F:microtubule minus-end binding"/>
    <property type="evidence" value="ECO:0007669"/>
    <property type="project" value="TreeGrafter"/>
</dbReference>
<dbReference type="GO" id="GO:0005816">
    <property type="term" value="C:spindle pole body"/>
    <property type="evidence" value="ECO:0007669"/>
    <property type="project" value="UniProtKB-ARBA"/>
</dbReference>
<dbReference type="STRING" id="1365484.W6PWR5"/>
<dbReference type="AlphaFoldDB" id="W6PWR5"/>
<dbReference type="GO" id="GO:0043015">
    <property type="term" value="F:gamma-tubulin binding"/>
    <property type="evidence" value="ECO:0007669"/>
    <property type="project" value="InterPro"/>
</dbReference>
<dbReference type="GO" id="GO:0051321">
    <property type="term" value="P:meiotic cell cycle"/>
    <property type="evidence" value="ECO:0007669"/>
    <property type="project" value="TreeGrafter"/>
</dbReference>
<proteinExistence type="inferred from homology"/>
<keyword evidence="2 5" id="KW-0963">Cytoplasm</keyword>
<dbReference type="InterPro" id="IPR040457">
    <property type="entry name" value="GCP_C"/>
</dbReference>
<dbReference type="GO" id="GO:0051225">
    <property type="term" value="P:spindle assembly"/>
    <property type="evidence" value="ECO:0007669"/>
    <property type="project" value="TreeGrafter"/>
</dbReference>
<dbReference type="Proteomes" id="UP000030686">
    <property type="component" value="Unassembled WGS sequence"/>
</dbReference>
<dbReference type="GO" id="GO:0000278">
    <property type="term" value="P:mitotic cell cycle"/>
    <property type="evidence" value="ECO:0007669"/>
    <property type="project" value="TreeGrafter"/>
</dbReference>
<name>W6PWR5_PENRF</name>
<reference evidence="9" key="1">
    <citation type="journal article" date="2014" name="Nat. Commun.">
        <title>Multiple recent horizontal transfers of a large genomic region in cheese making fungi.</title>
        <authorList>
            <person name="Cheeseman K."/>
            <person name="Ropars J."/>
            <person name="Renault P."/>
            <person name="Dupont J."/>
            <person name="Gouzy J."/>
            <person name="Branca A."/>
            <person name="Abraham A.L."/>
            <person name="Ceppi M."/>
            <person name="Conseiller E."/>
            <person name="Debuchy R."/>
            <person name="Malagnac F."/>
            <person name="Goarin A."/>
            <person name="Silar P."/>
            <person name="Lacoste S."/>
            <person name="Sallet E."/>
            <person name="Bensimon A."/>
            <person name="Giraud T."/>
            <person name="Brygoo Y."/>
        </authorList>
    </citation>
    <scope>NUCLEOTIDE SEQUENCE [LARGE SCALE GENOMIC DNA]</scope>
    <source>
        <strain evidence="9">FM164</strain>
    </source>
</reference>
<dbReference type="PANTHER" id="PTHR19302">
    <property type="entry name" value="GAMMA TUBULIN COMPLEX PROTEIN"/>
    <property type="match status" value="1"/>
</dbReference>
<keyword evidence="10" id="KW-1185">Reference proteome</keyword>
<dbReference type="GO" id="GO:0005874">
    <property type="term" value="C:microtubule"/>
    <property type="evidence" value="ECO:0007669"/>
    <property type="project" value="UniProtKB-KW"/>
</dbReference>
<protein>
    <recommendedName>
        <fullName evidence="5">Spindle pole body component</fullName>
    </recommendedName>
</protein>
<dbReference type="FunFam" id="1.20.120.1900:FF:000013">
    <property type="entry name" value="Spindle pole body component"/>
    <property type="match status" value="1"/>
</dbReference>
<dbReference type="Gene3D" id="1.20.120.1900">
    <property type="entry name" value="Gamma-tubulin complex, C-terminal domain"/>
    <property type="match status" value="1"/>
</dbReference>
<evidence type="ECO:0000256" key="4">
    <source>
        <dbReference type="ARBA" id="ARBA00023212"/>
    </source>
</evidence>
<evidence type="ECO:0000256" key="6">
    <source>
        <dbReference type="SAM" id="MobiDB-lite"/>
    </source>
</evidence>
<evidence type="ECO:0000313" key="9">
    <source>
        <dbReference type="EMBL" id="CDM28698.1"/>
    </source>
</evidence>
<feature type="compositionally biased region" description="Polar residues" evidence="6">
    <location>
        <begin position="75"/>
        <end position="92"/>
    </location>
</feature>
<accession>W6PWR5</accession>
<dbReference type="EMBL" id="HG792015">
    <property type="protein sequence ID" value="CDM28698.1"/>
    <property type="molecule type" value="Genomic_DNA"/>
</dbReference>
<organism evidence="9 10">
    <name type="scientific">Penicillium roqueforti (strain FM164)</name>
    <dbReference type="NCBI Taxonomy" id="1365484"/>
    <lineage>
        <taxon>Eukaryota</taxon>
        <taxon>Fungi</taxon>
        <taxon>Dikarya</taxon>
        <taxon>Ascomycota</taxon>
        <taxon>Pezizomycotina</taxon>
        <taxon>Eurotiomycetes</taxon>
        <taxon>Eurotiomycetidae</taxon>
        <taxon>Eurotiales</taxon>
        <taxon>Aspergillaceae</taxon>
        <taxon>Penicillium</taxon>
    </lineage>
</organism>
<evidence type="ECO:0000313" key="10">
    <source>
        <dbReference type="Proteomes" id="UP000030686"/>
    </source>
</evidence>
<feature type="region of interest" description="Disordered" evidence="6">
    <location>
        <begin position="71"/>
        <end position="92"/>
    </location>
</feature>
<sequence length="953" mass="107882">MDYDHELDPFSSESLWRLSKFSIEALQPLGSLPWNTTLSGDTTSCFEIYPQPEDKIDPVWKLDLFPTGLEKPESVTDSSINPSIDSESDTTCDSLRDISGDNNDIWSLDLLQEEPGQIPPQKSWERYQHKSFQEPVSAYFSESGAQGFDAALVQRNMVKKDGAPTRIVRTDVFIRSLLRLGLGWSSAFFRYDQRTNQFERCLKDNIRVSGISLMALENVIENVVQCGTNMQRLRLFAQDPPANYRELSTFFTLTSTVEIIIFNLEQQISDHSKNIASLLQIKALFHRCGDVVGVLAAIVGAAQRAVSDAQVISIVVERAAFFAQKFGWIENLVHEIVIRVTQPWFGFIETWIGLRSEDAALKEYMTNDKSFVRLETYDRGKFKTGPARIDYIYQAEHMPSFIPADQARSIFECGRSLQLLKRSHPRHPIARRDVLSRIGGLHLHCATTWAGIEQIQTKAQEYESRLRAEIKKYHQGDAGLQDSSSNVVTQTVDQTANTEVTTTAFQLFDIDDEKNDSGPVTDYKALSKDGLKRLLDKARGFEAEDTNERSYLGPELTYGLHLSLAPILSSQALLIDYSCLHLLFKEHRIRHHLNMQWRFQLLGEGSFVARLSNSLFDPEMESGERRAGKVRSGVDTGLRLGSRDTWPPASSELRLVLIGLLGDCYFGGTNTEDDEKTHAQKDKELPGGLSFGIRELTDEEIEGCKNPNAIEALDFLRLQYTPPEVLESLITARSLNKYDCLFKHLLRLIRMASAVKRLIRDSTARGSLSGDTHNVYQKFRMDAQHFVLAVSDYCFHIGIGSIWQRFQDTLTKIEHCLNRGDIDGTIEAAHSVPRLRDYHEDILDQMLFALFLSKRHAQAAKLLESIFGTILSFGLLSRADGIGMRNESEGAVLHLYQSFRKQTSAFVNYLRSMESGKATSKSMAKSGEFFSSRTDPTSVFEHLRVRLDVKNYY</sequence>
<dbReference type="OrthoDB" id="775571at2759"/>
<comment type="similarity">
    <text evidence="1 5">Belongs to the TUBGCP family.</text>
</comment>
<keyword evidence="4 5" id="KW-0206">Cytoskeleton</keyword>
<dbReference type="PANTHER" id="PTHR19302:SF70">
    <property type="entry name" value="GAMMA-TUBULIN COMPLEX COMPONENT 6"/>
    <property type="match status" value="1"/>
</dbReference>
<dbReference type="InterPro" id="IPR007259">
    <property type="entry name" value="GCP"/>
</dbReference>
<dbReference type="OMA" id="DYCFHVG"/>
<evidence type="ECO:0000256" key="3">
    <source>
        <dbReference type="ARBA" id="ARBA00022701"/>
    </source>
</evidence>
<feature type="domain" description="Gamma tubulin complex component protein N-terminal" evidence="8">
    <location>
        <begin position="174"/>
        <end position="586"/>
    </location>
</feature>
<dbReference type="GO" id="GO:0007020">
    <property type="term" value="P:microtubule nucleation"/>
    <property type="evidence" value="ECO:0007669"/>
    <property type="project" value="InterPro"/>
</dbReference>
<dbReference type="GO" id="GO:0000922">
    <property type="term" value="C:spindle pole"/>
    <property type="evidence" value="ECO:0007669"/>
    <property type="project" value="InterPro"/>
</dbReference>
<dbReference type="InterPro" id="IPR042241">
    <property type="entry name" value="GCP_C_sf"/>
</dbReference>
<dbReference type="InterPro" id="IPR041470">
    <property type="entry name" value="GCP_N"/>
</dbReference>
<gene>
    <name evidence="9" type="ORF">PROQFM164_S01g002509</name>
</gene>
<evidence type="ECO:0000256" key="5">
    <source>
        <dbReference type="RuleBase" id="RU363050"/>
    </source>
</evidence>